<evidence type="ECO:0000313" key="1">
    <source>
        <dbReference type="EMBL" id="AKV65267.1"/>
    </source>
</evidence>
<dbReference type="PATRIC" id="fig|1638788.3.peg.24"/>
<accession>A0A0K1SAS8</accession>
<organism evidence="2 3">
    <name type="scientific">Microcystis panniformis FACHB-1757</name>
    <dbReference type="NCBI Taxonomy" id="1638788"/>
    <lineage>
        <taxon>Bacteria</taxon>
        <taxon>Bacillati</taxon>
        <taxon>Cyanobacteriota</taxon>
        <taxon>Cyanophyceae</taxon>
        <taxon>Oscillatoriophycideae</taxon>
        <taxon>Chroococcales</taxon>
        <taxon>Microcystaceae</taxon>
        <taxon>Microcystis</taxon>
    </lineage>
</organism>
<sequence length="45" mass="4875">MREGSVKTSSGFRPIAICFSGKTKVITGKVEVFIRGQKDGAVHHN</sequence>
<keyword evidence="3" id="KW-1185">Reference proteome</keyword>
<evidence type="ECO:0000313" key="2">
    <source>
        <dbReference type="EMBL" id="AKV71219.1"/>
    </source>
</evidence>
<evidence type="ECO:0000313" key="3">
    <source>
        <dbReference type="Proteomes" id="UP000068167"/>
    </source>
</evidence>
<dbReference type="KEGG" id="mpk:VL20_6504"/>
<name>A0A0K1SAS8_9CHRO</name>
<protein>
    <submittedName>
        <fullName evidence="2">Uncharacterized protein</fullName>
    </submittedName>
</protein>
<reference evidence="2 3" key="2">
    <citation type="journal article" date="2016" name="Stand. Genomic Sci.">
        <title>Complete genome sequence and genomic characterization of Microcystis panniformis FACHB 1757 by third-generation sequencing.</title>
        <authorList>
            <person name="Zhang J.Y."/>
            <person name="Guan R."/>
            <person name="Zhang H.J."/>
            <person name="Li H."/>
            <person name="Xiao P."/>
            <person name="Yu G.L."/>
            <person name="Du L."/>
            <person name="Cao D.M."/>
            <person name="Zhu B.C."/>
            <person name="Li R.H."/>
            <person name="Lu Z.H."/>
        </authorList>
    </citation>
    <scope>NUCLEOTIDE SEQUENCE [LARGE SCALE GENOMIC DNA]</scope>
    <source>
        <strain evidence="2 3">FACHB-1757</strain>
    </source>
</reference>
<gene>
    <name evidence="1" type="ORF">VL20_20</name>
    <name evidence="2" type="ORF">VL20_6504</name>
</gene>
<dbReference type="EMBL" id="CP011339">
    <property type="protein sequence ID" value="AKV71219.1"/>
    <property type="molecule type" value="Genomic_DNA"/>
</dbReference>
<reference evidence="2" key="1">
    <citation type="submission" date="2015-04" db="EMBL/GenBank/DDBJ databases">
        <authorList>
            <person name="Syromyatnikov M.Y."/>
            <person name="Popov V.N."/>
        </authorList>
    </citation>
    <scope>NUCLEOTIDE SEQUENCE</scope>
    <source>
        <strain evidence="2">FACHB-1757</strain>
    </source>
</reference>
<dbReference type="AlphaFoldDB" id="A0A0K1SAS8"/>
<proteinExistence type="predicted"/>
<dbReference type="Proteomes" id="UP000068167">
    <property type="component" value="Chromosome"/>
</dbReference>
<dbReference type="KEGG" id="mpk:VL20_20"/>
<dbReference type="EMBL" id="CP011339">
    <property type="protein sequence ID" value="AKV65267.1"/>
    <property type="molecule type" value="Genomic_DNA"/>
</dbReference>